<comment type="caution">
    <text evidence="1">The sequence shown here is derived from an EMBL/GenBank/DDBJ whole genome shotgun (WGS) entry which is preliminary data.</text>
</comment>
<reference evidence="1 2" key="1">
    <citation type="submission" date="2020-03" db="EMBL/GenBank/DDBJ databases">
        <title>Genomic Encyclopedia of Type Strains, Phase IV (KMG-IV): sequencing the most valuable type-strain genomes for metagenomic binning, comparative biology and taxonomic classification.</title>
        <authorList>
            <person name="Goeker M."/>
        </authorList>
    </citation>
    <scope>NUCLEOTIDE SEQUENCE [LARGE SCALE GENOMIC DNA]</scope>
    <source>
        <strain evidence="1 2">DSM 4733</strain>
    </source>
</reference>
<name>A0A7X5ZUH5_9SPHN</name>
<dbReference type="RefSeq" id="WP_167297960.1">
    <property type="nucleotide sequence ID" value="NZ_JAASQV010000001.1"/>
</dbReference>
<evidence type="ECO:0000313" key="2">
    <source>
        <dbReference type="Proteomes" id="UP000564677"/>
    </source>
</evidence>
<dbReference type="EMBL" id="JAASQV010000001">
    <property type="protein sequence ID" value="NIJ63433.1"/>
    <property type="molecule type" value="Genomic_DNA"/>
</dbReference>
<protein>
    <submittedName>
        <fullName evidence="1">Uncharacterized protein</fullName>
    </submittedName>
</protein>
<sequence>MTRVQQTFSNNKDSPIYVSVEPWPECFELEPGEKLTLIWDAPESGDAAQVDFINERELVVWPNGETHAMKYLINGEEAEARSWTFKHK</sequence>
<organism evidence="1 2">
    <name type="scientific">Sphingomonas leidyi</name>
    <dbReference type="NCBI Taxonomy" id="68569"/>
    <lineage>
        <taxon>Bacteria</taxon>
        <taxon>Pseudomonadati</taxon>
        <taxon>Pseudomonadota</taxon>
        <taxon>Alphaproteobacteria</taxon>
        <taxon>Sphingomonadales</taxon>
        <taxon>Sphingomonadaceae</taxon>
        <taxon>Sphingomonas</taxon>
    </lineage>
</organism>
<dbReference type="AlphaFoldDB" id="A0A7X5ZUH5"/>
<evidence type="ECO:0000313" key="1">
    <source>
        <dbReference type="EMBL" id="NIJ63433.1"/>
    </source>
</evidence>
<accession>A0A7X5ZUH5</accession>
<keyword evidence="2" id="KW-1185">Reference proteome</keyword>
<dbReference type="Proteomes" id="UP000564677">
    <property type="component" value="Unassembled WGS sequence"/>
</dbReference>
<proteinExistence type="predicted"/>
<gene>
    <name evidence="1" type="ORF">FHR20_000364</name>
</gene>